<name>A0A1E3UU95_9GAMM</name>
<organism evidence="2">
    <name type="scientific">Shewanella xiamenensis</name>
    <dbReference type="NCBI Taxonomy" id="332186"/>
    <lineage>
        <taxon>Bacteria</taxon>
        <taxon>Pseudomonadati</taxon>
        <taxon>Pseudomonadota</taxon>
        <taxon>Gammaproteobacteria</taxon>
        <taxon>Alteromonadales</taxon>
        <taxon>Shewanellaceae</taxon>
        <taxon>Shewanella</taxon>
    </lineage>
</organism>
<dbReference type="Proteomes" id="UP001152518">
    <property type="component" value="Unassembled WGS sequence"/>
</dbReference>
<feature type="transmembrane region" description="Helical" evidence="1">
    <location>
        <begin position="62"/>
        <end position="82"/>
    </location>
</feature>
<reference evidence="3" key="3">
    <citation type="submission" date="2023-05" db="EMBL/GenBank/DDBJ databases">
        <title>Colonisation of extended spectrum b-lactamase- and carbapenemase-producing bacteria on hospital surfaces from low- and middle-income countries.</title>
        <authorList>
            <person name="Nieto-Rosado M."/>
            <person name="Sands K."/>
            <person name="Iregbu K."/>
            <person name="Zahra R."/>
            <person name="Mazarati J.B."/>
            <person name="Mehtar S."/>
            <person name="Barnards-Group B."/>
            <person name="Walsh T.R."/>
        </authorList>
    </citation>
    <scope>NUCLEOTIDE SEQUENCE</scope>
    <source>
        <strain evidence="3">PP-E493</strain>
    </source>
</reference>
<dbReference type="EMBL" id="SUNE01000006">
    <property type="protein sequence ID" value="MDG5900402.1"/>
    <property type="molecule type" value="Genomic_DNA"/>
</dbReference>
<sequence>MLQLISVLATLLACLLFYVTNKQQKLFASSLPKRPWRLLAYAFAFASLLGWLSLFTLSAAIFIWLALLMLLTGLVPFVSLLGRK</sequence>
<dbReference type="Proteomes" id="UP001187859">
    <property type="component" value="Unassembled WGS sequence"/>
</dbReference>
<keyword evidence="1" id="KW-0812">Transmembrane</keyword>
<dbReference type="RefSeq" id="WP_037413578.1">
    <property type="nucleotide sequence ID" value="NZ_AP025014.1"/>
</dbReference>
<accession>A0A1E3UU95</accession>
<dbReference type="GeneID" id="75190455"/>
<evidence type="ECO:0000313" key="3">
    <source>
        <dbReference type="EMBL" id="MDV5392734.1"/>
    </source>
</evidence>
<dbReference type="EMBL" id="JASGOQ010000001">
    <property type="protein sequence ID" value="MDV5392734.1"/>
    <property type="molecule type" value="Genomic_DNA"/>
</dbReference>
<dbReference type="OrthoDB" id="6272570at2"/>
<proteinExistence type="predicted"/>
<dbReference type="AlphaFoldDB" id="A0A1E3UU95"/>
<reference evidence="2" key="1">
    <citation type="journal article" date="2019" name="Int J Environ Res Public Health">
        <title>Characterization of Chromosome-Mediated BlaOXA-894 in Shewanella xiamenensis Isolated from Pig Wastewater.</title>
        <authorList>
            <person name="Zou H."/>
            <person name="Zhou Z."/>
            <person name="Xia H."/>
            <person name="Zhao Q."/>
            <person name="Li X."/>
        </authorList>
    </citation>
    <scope>NUCLEOTIDE SEQUENCE</scope>
    <source>
        <strain evidence="2">2015oxa</strain>
    </source>
</reference>
<protein>
    <submittedName>
        <fullName evidence="2">Uncharacterized protein</fullName>
    </submittedName>
</protein>
<feature type="transmembrane region" description="Helical" evidence="1">
    <location>
        <begin position="38"/>
        <end position="55"/>
    </location>
</feature>
<evidence type="ECO:0000256" key="1">
    <source>
        <dbReference type="SAM" id="Phobius"/>
    </source>
</evidence>
<keyword evidence="1" id="KW-1133">Transmembrane helix</keyword>
<evidence type="ECO:0000313" key="2">
    <source>
        <dbReference type="EMBL" id="MDG5900402.1"/>
    </source>
</evidence>
<reference evidence="2" key="2">
    <citation type="submission" date="2019-04" db="EMBL/GenBank/DDBJ databases">
        <authorList>
            <person name="Zou H."/>
        </authorList>
    </citation>
    <scope>NUCLEOTIDE SEQUENCE</scope>
    <source>
        <strain evidence="2">2015oxa</strain>
    </source>
</reference>
<keyword evidence="1" id="KW-0472">Membrane</keyword>
<gene>
    <name evidence="2" type="ORF">E2650_11005</name>
    <name evidence="3" type="ORF">QM089_21300</name>
</gene>
<comment type="caution">
    <text evidence="2">The sequence shown here is derived from an EMBL/GenBank/DDBJ whole genome shotgun (WGS) entry which is preliminary data.</text>
</comment>